<gene>
    <name evidence="1" type="ORF">BpHYR1_006757</name>
</gene>
<proteinExistence type="predicted"/>
<comment type="caution">
    <text evidence="1">The sequence shown here is derived from an EMBL/GenBank/DDBJ whole genome shotgun (WGS) entry which is preliminary data.</text>
</comment>
<dbReference type="AlphaFoldDB" id="A0A3M7RKV5"/>
<dbReference type="EMBL" id="REGN01003160">
    <property type="protein sequence ID" value="RNA24182.1"/>
    <property type="molecule type" value="Genomic_DNA"/>
</dbReference>
<name>A0A3M7RKV5_BRAPC</name>
<sequence>MPFGSPPPPTESVGCIIRAANINSKESQKASFIICTDLIFISNYCQLEGLNKKHSKITS</sequence>
<protein>
    <submittedName>
        <fullName evidence="1">Uncharacterized protein</fullName>
    </submittedName>
</protein>
<reference evidence="1 2" key="1">
    <citation type="journal article" date="2018" name="Sci. Rep.">
        <title>Genomic signatures of local adaptation to the degree of environmental predictability in rotifers.</title>
        <authorList>
            <person name="Franch-Gras L."/>
            <person name="Hahn C."/>
            <person name="Garcia-Roger E.M."/>
            <person name="Carmona M.J."/>
            <person name="Serra M."/>
            <person name="Gomez A."/>
        </authorList>
    </citation>
    <scope>NUCLEOTIDE SEQUENCE [LARGE SCALE GENOMIC DNA]</scope>
    <source>
        <strain evidence="1">HYR1</strain>
    </source>
</reference>
<accession>A0A3M7RKV5</accession>
<evidence type="ECO:0000313" key="2">
    <source>
        <dbReference type="Proteomes" id="UP000276133"/>
    </source>
</evidence>
<organism evidence="1 2">
    <name type="scientific">Brachionus plicatilis</name>
    <name type="common">Marine rotifer</name>
    <name type="synonym">Brachionus muelleri</name>
    <dbReference type="NCBI Taxonomy" id="10195"/>
    <lineage>
        <taxon>Eukaryota</taxon>
        <taxon>Metazoa</taxon>
        <taxon>Spiralia</taxon>
        <taxon>Gnathifera</taxon>
        <taxon>Rotifera</taxon>
        <taxon>Eurotatoria</taxon>
        <taxon>Monogononta</taxon>
        <taxon>Pseudotrocha</taxon>
        <taxon>Ploima</taxon>
        <taxon>Brachionidae</taxon>
        <taxon>Brachionus</taxon>
    </lineage>
</organism>
<evidence type="ECO:0000313" key="1">
    <source>
        <dbReference type="EMBL" id="RNA24182.1"/>
    </source>
</evidence>
<dbReference type="Proteomes" id="UP000276133">
    <property type="component" value="Unassembled WGS sequence"/>
</dbReference>
<keyword evidence="2" id="KW-1185">Reference proteome</keyword>